<gene>
    <name evidence="4" type="ORF">SAMN05216255_2654</name>
</gene>
<feature type="chain" id="PRO_5012760233" evidence="3">
    <location>
        <begin position="25"/>
        <end position="418"/>
    </location>
</feature>
<dbReference type="Pfam" id="PF13557">
    <property type="entry name" value="Phenol_MetA_deg"/>
    <property type="match status" value="1"/>
</dbReference>
<keyword evidence="5" id="KW-1185">Reference proteome</keyword>
<evidence type="ECO:0000313" key="4">
    <source>
        <dbReference type="EMBL" id="SNS57204.1"/>
    </source>
</evidence>
<protein>
    <submittedName>
        <fullName evidence="4">Putative MetA-pathway of phenol degradation</fullName>
    </submittedName>
</protein>
<dbReference type="Proteomes" id="UP000242915">
    <property type="component" value="Unassembled WGS sequence"/>
</dbReference>
<feature type="region of interest" description="Disordered" evidence="2">
    <location>
        <begin position="69"/>
        <end position="98"/>
    </location>
</feature>
<proteinExistence type="predicted"/>
<organism evidence="4 5">
    <name type="scientific">Pseudomonas segetis</name>
    <dbReference type="NCBI Taxonomy" id="298908"/>
    <lineage>
        <taxon>Bacteria</taxon>
        <taxon>Pseudomonadati</taxon>
        <taxon>Pseudomonadota</taxon>
        <taxon>Gammaproteobacteria</taxon>
        <taxon>Pseudomonadales</taxon>
        <taxon>Pseudomonadaceae</taxon>
        <taxon>Pseudomonas</taxon>
    </lineage>
</organism>
<evidence type="ECO:0000256" key="3">
    <source>
        <dbReference type="SAM" id="SignalP"/>
    </source>
</evidence>
<name>A0A239FMP1_9PSED</name>
<feature type="coiled-coil region" evidence="1">
    <location>
        <begin position="23"/>
        <end position="64"/>
    </location>
</feature>
<evidence type="ECO:0000256" key="2">
    <source>
        <dbReference type="SAM" id="MobiDB-lite"/>
    </source>
</evidence>
<dbReference type="AlphaFoldDB" id="A0A239FMP1"/>
<dbReference type="EMBL" id="FZOG01000003">
    <property type="protein sequence ID" value="SNS57204.1"/>
    <property type="molecule type" value="Genomic_DNA"/>
</dbReference>
<feature type="signal peptide" evidence="3">
    <location>
        <begin position="1"/>
        <end position="24"/>
    </location>
</feature>
<dbReference type="SUPFAM" id="SSF56935">
    <property type="entry name" value="Porins"/>
    <property type="match status" value="1"/>
</dbReference>
<reference evidence="5" key="1">
    <citation type="submission" date="2017-06" db="EMBL/GenBank/DDBJ databases">
        <authorList>
            <person name="Varghese N."/>
            <person name="Submissions S."/>
        </authorList>
    </citation>
    <scope>NUCLEOTIDE SEQUENCE [LARGE SCALE GENOMIC DNA]</scope>
    <source>
        <strain evidence="5">CIP 108523</strain>
    </source>
</reference>
<evidence type="ECO:0000313" key="5">
    <source>
        <dbReference type="Proteomes" id="UP000242915"/>
    </source>
</evidence>
<evidence type="ECO:0000256" key="1">
    <source>
        <dbReference type="SAM" id="Coils"/>
    </source>
</evidence>
<keyword evidence="1" id="KW-0175">Coiled coil</keyword>
<dbReference type="RefSeq" id="WP_089360121.1">
    <property type="nucleotide sequence ID" value="NZ_FZOG01000003.1"/>
</dbReference>
<accession>A0A239FMP1</accession>
<sequence length="418" mass="45593">MPKHLSLCLVMCAASAAAAPSLMAATDAEVDALKQQLEQLKQHYDAQQKALMVLEQRLKQVESQPVQKPLLRPIPPTGRSETVAKSGEAGYGTSLQDDAAPARSVENIYNEASGFFGTGTFSFETGLTYSHYDSRQLFLNGFLALDTIFLGNIGVDQINSDTLTLDLTGRYNWRDRWQFDLNVPVVYRETTFESAGAGGASTSISEETVTRNPEIGDISAGIAYKFMTETESRPDAVVSLRVKAPTGKDPYGIKLQQVPGNDNLTVPEELPTGNGVWSITPGISLVKTVDPAVLFGNLSYTYNLEEDYSDISSTRGVKQPGTVQLGNWFQFGLGMAFALNERMSLSMSYSQLLSQKSKVKAEGQSFTSVPSSDANAAYYNIGMTYAVDENLSIVPNLSIGLTPDAPDFTFSIRFPYYF</sequence>
<keyword evidence="3" id="KW-0732">Signal</keyword>
<dbReference type="InterPro" id="IPR025737">
    <property type="entry name" value="FApF"/>
</dbReference>